<dbReference type="GO" id="GO:0016032">
    <property type="term" value="P:viral process"/>
    <property type="evidence" value="ECO:0007669"/>
    <property type="project" value="InterPro"/>
</dbReference>
<evidence type="ECO:0000256" key="2">
    <source>
        <dbReference type="ARBA" id="ARBA00022581"/>
    </source>
</evidence>
<keyword evidence="7" id="KW-1185">Reference proteome</keyword>
<name>A0A1D8GZG8_9GEMI</name>
<dbReference type="EMBL" id="KX618694">
    <property type="protein sequence ID" value="AOT85625.1"/>
    <property type="molecule type" value="Genomic_DNA"/>
</dbReference>
<dbReference type="Proteomes" id="UP000201082">
    <property type="component" value="Segment"/>
</dbReference>
<sequence>MPVGHVRVLDSRTGESLTSQQTQTGVYSWTLKNPLYVTIIQSWDIFLPKGKGFKIQFRANHNMRKALGLHKCWITYRVWTTLKTFGLISLQIRIRDRILSYFDSVGVISCKTLALGINEFMLKSSWISSFELYSTDVKFNLY</sequence>
<dbReference type="RefSeq" id="YP_009305426.1">
    <property type="nucleotide sequence ID" value="NC_031340.1"/>
</dbReference>
<dbReference type="PRINTS" id="PR00231">
    <property type="entry name" value="GEMCOATAL3"/>
</dbReference>
<evidence type="ECO:0000313" key="6">
    <source>
        <dbReference type="EMBL" id="AOT85625.1"/>
    </source>
</evidence>
<keyword evidence="2 5" id="KW-0945">Host-virus interaction</keyword>
<evidence type="ECO:0000256" key="1">
    <source>
        <dbReference type="ARBA" id="ARBA00009424"/>
    </source>
</evidence>
<protein>
    <recommendedName>
        <fullName evidence="5">Replication enhancer</fullName>
        <shortName evidence="5">REn</shortName>
    </recommendedName>
</protein>
<comment type="function">
    <text evidence="3">Increases viral DNA accumulation. Enhances infectivity and symptom expression.</text>
</comment>
<dbReference type="OrthoDB" id="13855at10239"/>
<dbReference type="Pfam" id="PF01407">
    <property type="entry name" value="Gemini_AL3"/>
    <property type="match status" value="1"/>
</dbReference>
<dbReference type="KEGG" id="vg:29295304"/>
<dbReference type="InterPro" id="IPR000657">
    <property type="entry name" value="Gemini_AL3"/>
</dbReference>
<comment type="subunit">
    <text evidence="4 5">Homooligomer. Interacts with the replication-associated protein (REP). Interacts with host proliferating cell nuclear antigen (PCNA). Interacts with host retinoblastoma-related protein 1 (RBR1), and may thereby deregulate the host cell cycle. Oligomerization and interaction with PCNA are necessary for optimal replication enhancement.</text>
</comment>
<evidence type="ECO:0000256" key="3">
    <source>
        <dbReference type="ARBA" id="ARBA00025603"/>
    </source>
</evidence>
<dbReference type="GeneID" id="29295304"/>
<evidence type="ECO:0000256" key="4">
    <source>
        <dbReference type="ARBA" id="ARBA00025955"/>
    </source>
</evidence>
<comment type="similarity">
    <text evidence="1 5">Belongs to the geminiviridae replication enhancer protein family.</text>
</comment>
<evidence type="ECO:0000256" key="5">
    <source>
        <dbReference type="RuleBase" id="RU363029"/>
    </source>
</evidence>
<organism evidence="6">
    <name type="scientific">Grapevine geminivirus A</name>
    <dbReference type="NCBI Taxonomy" id="1906317"/>
    <lineage>
        <taxon>Viruses</taxon>
        <taxon>Monodnaviria</taxon>
        <taxon>Shotokuvirae</taxon>
        <taxon>Cressdnaviricota</taxon>
        <taxon>Repensiviricetes</taxon>
        <taxon>Geplafuvirales</taxon>
        <taxon>Geminiviridae</taxon>
        <taxon>Maldovirus</taxon>
        <taxon>Maldovirus vitis</taxon>
    </lineage>
</organism>
<reference evidence="6" key="1">
    <citation type="journal article" date="2017" name="Phytopathology">
        <title>Description of a novel monopartite geminivirus and its defective subviral sequence in grapevine (Vitis vinifera L.).</title>
        <authorList>
            <person name="Al Rwahnih M."/>
            <person name="Alabi O.J."/>
            <person name="Westrick N.M."/>
            <person name="Golino D."/>
            <person name="Rowhani A."/>
        </authorList>
    </citation>
    <scope>NUCLEOTIDE SEQUENCE [LARGE SCALE GENOMIC DNA]</scope>
    <source>
        <strain evidence="6">Tamar</strain>
    </source>
</reference>
<accession>A0A1D8GZG8</accession>
<evidence type="ECO:0000313" key="7">
    <source>
        <dbReference type="Proteomes" id="UP000201082"/>
    </source>
</evidence>
<proteinExistence type="inferred from homology"/>